<reference evidence="3" key="1">
    <citation type="submission" date="2020-05" db="EMBL/GenBank/DDBJ databases">
        <title>Mycena genomes resolve the evolution of fungal bioluminescence.</title>
        <authorList>
            <person name="Tsai I.J."/>
        </authorList>
    </citation>
    <scope>NUCLEOTIDE SEQUENCE</scope>
    <source>
        <strain evidence="3">110903Hualien_Pintung</strain>
    </source>
</reference>
<dbReference type="InterPro" id="IPR041457">
    <property type="entry name" value="CxC2_KDZ-assoc"/>
</dbReference>
<name>A0A8H6TX99_MYCCL</name>
<feature type="region of interest" description="Disordered" evidence="1">
    <location>
        <begin position="1"/>
        <end position="24"/>
    </location>
</feature>
<feature type="compositionally biased region" description="Acidic residues" evidence="1">
    <location>
        <begin position="1122"/>
        <end position="1144"/>
    </location>
</feature>
<gene>
    <name evidence="3" type="ORF">HMN09_00118900</name>
</gene>
<dbReference type="InterPro" id="IPR040521">
    <property type="entry name" value="KDZ"/>
</dbReference>
<evidence type="ECO:0000256" key="1">
    <source>
        <dbReference type="SAM" id="MobiDB-lite"/>
    </source>
</evidence>
<evidence type="ECO:0000313" key="4">
    <source>
        <dbReference type="Proteomes" id="UP000613580"/>
    </source>
</evidence>
<evidence type="ECO:0000313" key="3">
    <source>
        <dbReference type="EMBL" id="KAF7323380.1"/>
    </source>
</evidence>
<dbReference type="CDD" id="cd19757">
    <property type="entry name" value="Bbox1"/>
    <property type="match status" value="1"/>
</dbReference>
<feature type="compositionally biased region" description="Basic residues" evidence="1">
    <location>
        <begin position="1"/>
        <end position="11"/>
    </location>
</feature>
<keyword evidence="4" id="KW-1185">Reference proteome</keyword>
<dbReference type="EMBL" id="JACAZE010000001">
    <property type="protein sequence ID" value="KAF7323380.1"/>
    <property type="molecule type" value="Genomic_DNA"/>
</dbReference>
<protein>
    <submittedName>
        <fullName evidence="3">CxC2 domain-containing protein</fullName>
    </submittedName>
</protein>
<feature type="region of interest" description="Disordered" evidence="1">
    <location>
        <begin position="680"/>
        <end position="699"/>
    </location>
</feature>
<dbReference type="Pfam" id="PF18803">
    <property type="entry name" value="CxC2"/>
    <property type="match status" value="1"/>
</dbReference>
<dbReference type="Proteomes" id="UP000613580">
    <property type="component" value="Unassembled WGS sequence"/>
</dbReference>
<sequence>MPPKHASKRRKLNFDTPAGTHRQTFPLDDVLAPAEEAPMNSFVDRVSLDGRRVHRTEVPIGAPASPVKAARLRQLEKAAHSHTSVPNLSSPFVTTVVDQDAYQMSLWLDGAAPSNDLEPPATNPFESGNSRVNPADPALAAWAENDRDAFLDLLLWNDGRRGRGLSSACTFCNTGRLPHYRCRECHSQEPMCEVCCVAAHSEQPLHWIERWNGSYFSRTSLRALGLRVQLGHPPGEACSAPHPAHSDFTVIHSNGIHSVAVDFCACHLCKDAHHVQLLRTRWYPATSDQPRTCATFVALDAAHAMSLSSKATLFAFYEHLEWLTDGSGSKPTDRYKALLRIMREYRHLLLLKRAGRGHAVGGVKGTSSGELAVRCPACPRPGINLPANWQEAAARDHCLYTQFIAVDVCFRLKRGMVSSNAKDPPLSDGWAYMVEGRPYREYLLTIKDQEEISSCTDLAALDHANTKFAKGYTTTGVGMAVCARHEFVLPNSVGDLQRGERYGNMDYILASALRHISRLLRLVVSYDIACQWWKGLRDRLDKLPPLVRLSIILAMVRFVVPKMHIKGHTMACQLLFSLLLTLGCGQTDGEGIERLWAAINALAGSTKLNGPGARSDQLDDHWGFSNWAKLVRLPALLRRRLDAARKESAKQTEAFQTFNDEQIEHAPEWLEMVTRFEAPRADGAPEPRNPYEATVTGKSEKEVRAEFEEDDKKDAAAGVPRIHGTSPRSLMMFGLELEELQSRIRVQAALKKAKSTASKINVGNMRRKAEGMMRQWRSLQATYAPAAVVHLKGLNIGVDTLIEDIPLLPPSALSAKQRATGCHEELFALEVTLREAQCRVALVALRNQLHIKSRLVKYKKLNSRHQHTNTRTRTLVNRNESKIKLHAEKYQRAWTALSALLGTTGHAFTKLKAADIRCMEDPDSLDERVRKESRRMKRRADLIAQGDLPLIDSKEETLRDETDDSDDAGVDDEGNTKSGEGRRTMSWIWYSTGKLGSEEEMADALRIEWCKAYSRSRRWKEEVRMLSEEQRRVPVSLQHEADKWVGRGQMARDLSPSPLSSAQAEVLEGKIAYAAKQRDLYLTLKQRAEEVRTAPEGKRRRAKPTAAADTVHPDLPDAASDSSDDDEEDYGEEPVEEGDAEDIF</sequence>
<organism evidence="3 4">
    <name type="scientific">Mycena chlorophos</name>
    <name type="common">Agaric fungus</name>
    <name type="synonym">Agaricus chlorophos</name>
    <dbReference type="NCBI Taxonomy" id="658473"/>
    <lineage>
        <taxon>Eukaryota</taxon>
        <taxon>Fungi</taxon>
        <taxon>Dikarya</taxon>
        <taxon>Basidiomycota</taxon>
        <taxon>Agaricomycotina</taxon>
        <taxon>Agaricomycetes</taxon>
        <taxon>Agaricomycetidae</taxon>
        <taxon>Agaricales</taxon>
        <taxon>Marasmiineae</taxon>
        <taxon>Mycenaceae</taxon>
        <taxon>Mycena</taxon>
    </lineage>
</organism>
<accession>A0A8H6TX99</accession>
<proteinExistence type="predicted"/>
<feature type="region of interest" description="Disordered" evidence="1">
    <location>
        <begin position="113"/>
        <end position="132"/>
    </location>
</feature>
<dbReference type="OrthoDB" id="3214502at2759"/>
<dbReference type="PANTHER" id="PTHR33096">
    <property type="entry name" value="CXC2 DOMAIN-CONTAINING PROTEIN"/>
    <property type="match status" value="1"/>
</dbReference>
<dbReference type="AlphaFoldDB" id="A0A8H6TX99"/>
<feature type="compositionally biased region" description="Acidic residues" evidence="1">
    <location>
        <begin position="961"/>
        <end position="973"/>
    </location>
</feature>
<feature type="domain" description="CxC2-like cysteine cluster KDZ transposase-associated" evidence="2">
    <location>
        <begin position="221"/>
        <end position="327"/>
    </location>
</feature>
<dbReference type="PANTHER" id="PTHR33096:SF1">
    <property type="entry name" value="CXC1-LIKE CYSTEINE CLUSTER ASSOCIATED WITH KDZ TRANSPOSASES DOMAIN-CONTAINING PROTEIN"/>
    <property type="match status" value="1"/>
</dbReference>
<dbReference type="Pfam" id="PF18758">
    <property type="entry name" value="KDZ"/>
    <property type="match status" value="1"/>
</dbReference>
<comment type="caution">
    <text evidence="3">The sequence shown here is derived from an EMBL/GenBank/DDBJ whole genome shotgun (WGS) entry which is preliminary data.</text>
</comment>
<evidence type="ECO:0000259" key="2">
    <source>
        <dbReference type="Pfam" id="PF18803"/>
    </source>
</evidence>
<feature type="region of interest" description="Disordered" evidence="1">
    <location>
        <begin position="953"/>
        <end position="979"/>
    </location>
</feature>
<feature type="region of interest" description="Disordered" evidence="1">
    <location>
        <begin position="1089"/>
        <end position="1144"/>
    </location>
</feature>